<evidence type="ECO:0000256" key="1">
    <source>
        <dbReference type="SAM" id="Coils"/>
    </source>
</evidence>
<feature type="coiled-coil region" evidence="1">
    <location>
        <begin position="192"/>
        <end position="256"/>
    </location>
</feature>
<dbReference type="KEGG" id="bid:Bind_1189"/>
<evidence type="ECO:0000256" key="2">
    <source>
        <dbReference type="SAM" id="MobiDB-lite"/>
    </source>
</evidence>
<feature type="transmembrane region" description="Helical" evidence="3">
    <location>
        <begin position="64"/>
        <end position="85"/>
    </location>
</feature>
<dbReference type="OrthoDB" id="7163809at2"/>
<gene>
    <name evidence="4" type="ordered locus">Bind_1189</name>
</gene>
<protein>
    <submittedName>
        <fullName evidence="4">Uncharacterized protein</fullName>
    </submittedName>
</protein>
<evidence type="ECO:0000256" key="3">
    <source>
        <dbReference type="SAM" id="Phobius"/>
    </source>
</evidence>
<dbReference type="AlphaFoldDB" id="B2IJ68"/>
<dbReference type="RefSeq" id="WP_012384188.1">
    <property type="nucleotide sequence ID" value="NC_010581.1"/>
</dbReference>
<dbReference type="EMBL" id="CP001016">
    <property type="protein sequence ID" value="ACB94831.1"/>
    <property type="molecule type" value="Genomic_DNA"/>
</dbReference>
<keyword evidence="5" id="KW-1185">Reference proteome</keyword>
<feature type="region of interest" description="Disordered" evidence="2">
    <location>
        <begin position="161"/>
        <end position="191"/>
    </location>
</feature>
<reference evidence="4 5" key="2">
    <citation type="journal article" date="2010" name="J. Bacteriol.">
        <title>Complete genome sequence of Beijerinckia indica subsp. indica.</title>
        <authorList>
            <person name="Tamas I."/>
            <person name="Dedysh S.N."/>
            <person name="Liesack W."/>
            <person name="Stott M.B."/>
            <person name="Alam M."/>
            <person name="Murrell J.C."/>
            <person name="Dunfield P.F."/>
        </authorList>
    </citation>
    <scope>NUCLEOTIDE SEQUENCE [LARGE SCALE GENOMIC DNA]</scope>
    <source>
        <strain evidence="5">ATCC 9039 / DSM 1715 / NCIMB 8712</strain>
    </source>
</reference>
<dbReference type="eggNOG" id="COG4223">
    <property type="taxonomic scope" value="Bacteria"/>
</dbReference>
<reference evidence="5" key="1">
    <citation type="submission" date="2008-03" db="EMBL/GenBank/DDBJ databases">
        <title>Complete sequence of chromosome of Beijerinckia indica subsp. indica ATCC 9039.</title>
        <authorList>
            <consortium name="US DOE Joint Genome Institute"/>
            <person name="Copeland A."/>
            <person name="Lucas S."/>
            <person name="Lapidus A."/>
            <person name="Glavina del Rio T."/>
            <person name="Dalin E."/>
            <person name="Tice H."/>
            <person name="Bruce D."/>
            <person name="Goodwin L."/>
            <person name="Pitluck S."/>
            <person name="LaButti K."/>
            <person name="Schmutz J."/>
            <person name="Larimer F."/>
            <person name="Land M."/>
            <person name="Hauser L."/>
            <person name="Kyrpides N."/>
            <person name="Mikhailova N."/>
            <person name="Dunfield P.F."/>
            <person name="Dedysh S.N."/>
            <person name="Liesack W."/>
            <person name="Saw J.H."/>
            <person name="Alam M."/>
            <person name="Chen Y."/>
            <person name="Murrell J.C."/>
            <person name="Richardson P."/>
        </authorList>
    </citation>
    <scope>NUCLEOTIDE SEQUENCE [LARGE SCALE GENOMIC DNA]</scope>
    <source>
        <strain evidence="5">ATCC 9039 / DSM 1715 / NCIMB 8712</strain>
    </source>
</reference>
<evidence type="ECO:0000313" key="4">
    <source>
        <dbReference type="EMBL" id="ACB94831.1"/>
    </source>
</evidence>
<keyword evidence="3" id="KW-1133">Transmembrane helix</keyword>
<keyword evidence="3" id="KW-0812">Transmembrane</keyword>
<organism evidence="4 5">
    <name type="scientific">Beijerinckia indica subsp. indica (strain ATCC 9039 / DSM 1715 / NCIMB 8712)</name>
    <dbReference type="NCBI Taxonomy" id="395963"/>
    <lineage>
        <taxon>Bacteria</taxon>
        <taxon>Pseudomonadati</taxon>
        <taxon>Pseudomonadota</taxon>
        <taxon>Alphaproteobacteria</taxon>
        <taxon>Hyphomicrobiales</taxon>
        <taxon>Beijerinckiaceae</taxon>
        <taxon>Beijerinckia</taxon>
    </lineage>
</organism>
<dbReference type="Proteomes" id="UP000001695">
    <property type="component" value="Chromosome"/>
</dbReference>
<feature type="compositionally biased region" description="Basic and acidic residues" evidence="2">
    <location>
        <begin position="174"/>
        <end position="191"/>
    </location>
</feature>
<accession>B2IJ68</accession>
<sequence length="444" mass="48413">MADENGERAEEQPLASGTGRALQRTPPIIEAKAEENSAEEGLPKEPLFRDDPEVAAKRSPWRNFWPVLMAILVGAVIAVAGEWALQTFYRPESSSLIQADSDFQGLKARLAELESGIRLSQRTQQEGLAAVQEGLGRIDQFDRRLSTTENNLQAQTDTLNQVQETQRGAQPSDRTAEPAEKPDPFAAEREQIDLIDKRVSSIEDDVTRLREEEHKAQQATNAALQAQDPRPYDDRLSLLEQQIASLQQSVAQSKVDIRLLRDAQAENADNRRKKSESLAILGGSLVEKVFRGAPYLDEIEALDGLGADKAKLAALQPNASTGVASLRGLRDQFAALSKSLVVPPPANAEEGFLARIERDAASLVRVKRLDATGTKDLPDQIGAIESALARDELDDALTLWNGLPAEAKAKSAAFAKALQTRLDALRDARAIEANALQALGRQKS</sequence>
<proteinExistence type="predicted"/>
<evidence type="ECO:0000313" key="5">
    <source>
        <dbReference type="Proteomes" id="UP000001695"/>
    </source>
</evidence>
<name>B2IJ68_BEII9</name>
<feature type="compositionally biased region" description="Basic and acidic residues" evidence="2">
    <location>
        <begin position="31"/>
        <end position="49"/>
    </location>
</feature>
<keyword evidence="1" id="KW-0175">Coiled coil</keyword>
<feature type="region of interest" description="Disordered" evidence="2">
    <location>
        <begin position="1"/>
        <end position="49"/>
    </location>
</feature>
<dbReference type="STRING" id="395963.Bind_1189"/>
<keyword evidence="3" id="KW-0472">Membrane</keyword>
<dbReference type="HOGENOM" id="CLU_616311_0_0_5"/>
<feature type="compositionally biased region" description="Basic and acidic residues" evidence="2">
    <location>
        <begin position="1"/>
        <end position="11"/>
    </location>
</feature>
<feature type="compositionally biased region" description="Polar residues" evidence="2">
    <location>
        <begin position="161"/>
        <end position="173"/>
    </location>
</feature>